<evidence type="ECO:0000256" key="3">
    <source>
        <dbReference type="ARBA" id="ARBA00022989"/>
    </source>
</evidence>
<evidence type="ECO:0000256" key="4">
    <source>
        <dbReference type="ARBA" id="ARBA00023136"/>
    </source>
</evidence>
<dbReference type="Gene3D" id="1.20.1070.10">
    <property type="entry name" value="Rhodopsin 7-helix transmembrane proteins"/>
    <property type="match status" value="1"/>
</dbReference>
<reference evidence="7 8" key="2">
    <citation type="submission" date="2018-11" db="EMBL/GenBank/DDBJ databases">
        <authorList>
            <consortium name="Pathogen Informatics"/>
        </authorList>
    </citation>
    <scope>NUCLEOTIDE SEQUENCE [LARGE SCALE GENOMIC DNA]</scope>
</reference>
<name>A0A183J8N1_9BILA</name>
<reference evidence="9" key="1">
    <citation type="submission" date="2016-06" db="UniProtKB">
        <authorList>
            <consortium name="WormBaseParasite"/>
        </authorList>
    </citation>
    <scope>IDENTIFICATION</scope>
</reference>
<dbReference type="WBParaSite" id="SBAD_0001263401-mRNA-1">
    <property type="protein sequence ID" value="SBAD_0001263401-mRNA-1"/>
    <property type="gene ID" value="SBAD_0001263401"/>
</dbReference>
<dbReference type="OrthoDB" id="9831531at2759"/>
<keyword evidence="2 5" id="KW-0812">Transmembrane</keyword>
<feature type="transmembrane region" description="Helical" evidence="5">
    <location>
        <begin position="116"/>
        <end position="141"/>
    </location>
</feature>
<evidence type="ECO:0000313" key="8">
    <source>
        <dbReference type="Proteomes" id="UP000270296"/>
    </source>
</evidence>
<keyword evidence="4 5" id="KW-0472">Membrane</keyword>
<proteinExistence type="predicted"/>
<feature type="transmembrane region" description="Helical" evidence="5">
    <location>
        <begin position="290"/>
        <end position="315"/>
    </location>
</feature>
<feature type="transmembrane region" description="Helical" evidence="5">
    <location>
        <begin position="79"/>
        <end position="104"/>
    </location>
</feature>
<dbReference type="PANTHER" id="PTHR46641:SF2">
    <property type="entry name" value="FMRFAMIDE RECEPTOR"/>
    <property type="match status" value="1"/>
</dbReference>
<comment type="subcellular location">
    <subcellularLocation>
        <location evidence="1">Membrane</location>
    </subcellularLocation>
</comment>
<feature type="transmembrane region" description="Helical" evidence="5">
    <location>
        <begin position="209"/>
        <end position="232"/>
    </location>
</feature>
<dbReference type="Proteomes" id="UP000270296">
    <property type="component" value="Unassembled WGS sequence"/>
</dbReference>
<keyword evidence="8" id="KW-1185">Reference proteome</keyword>
<evidence type="ECO:0000256" key="2">
    <source>
        <dbReference type="ARBA" id="ARBA00022692"/>
    </source>
</evidence>
<keyword evidence="3 5" id="KW-1133">Transmembrane helix</keyword>
<dbReference type="GO" id="GO:0016020">
    <property type="term" value="C:membrane"/>
    <property type="evidence" value="ECO:0007669"/>
    <property type="project" value="UniProtKB-SubCell"/>
</dbReference>
<gene>
    <name evidence="7" type="ORF">SBAD_LOCUS12229</name>
</gene>
<evidence type="ECO:0000256" key="1">
    <source>
        <dbReference type="ARBA" id="ARBA00004370"/>
    </source>
</evidence>
<evidence type="ECO:0000256" key="5">
    <source>
        <dbReference type="SAM" id="Phobius"/>
    </source>
</evidence>
<dbReference type="PANTHER" id="PTHR46641">
    <property type="entry name" value="FMRFAMIDE RECEPTOR-RELATED"/>
    <property type="match status" value="1"/>
</dbReference>
<dbReference type="SUPFAM" id="SSF81321">
    <property type="entry name" value="Family A G protein-coupled receptor-like"/>
    <property type="match status" value="1"/>
</dbReference>
<feature type="transmembrane region" description="Helical" evidence="5">
    <location>
        <begin position="162"/>
        <end position="179"/>
    </location>
</feature>
<dbReference type="CDD" id="cd00637">
    <property type="entry name" value="7tm_classA_rhodopsin-like"/>
    <property type="match status" value="1"/>
</dbReference>
<dbReference type="InterPro" id="IPR017452">
    <property type="entry name" value="GPCR_Rhodpsn_7TM"/>
</dbReference>
<feature type="transmembrane region" description="Helical" evidence="5">
    <location>
        <begin position="46"/>
        <end position="67"/>
    </location>
</feature>
<dbReference type="AlphaFoldDB" id="A0A183J8N1"/>
<organism evidence="9">
    <name type="scientific">Soboliphyme baturini</name>
    <dbReference type="NCBI Taxonomy" id="241478"/>
    <lineage>
        <taxon>Eukaryota</taxon>
        <taxon>Metazoa</taxon>
        <taxon>Ecdysozoa</taxon>
        <taxon>Nematoda</taxon>
        <taxon>Enoplea</taxon>
        <taxon>Dorylaimia</taxon>
        <taxon>Dioctophymatida</taxon>
        <taxon>Dioctophymatoidea</taxon>
        <taxon>Soboliphymatidae</taxon>
        <taxon>Soboliphyme</taxon>
    </lineage>
</organism>
<accession>A0A183J8N1</accession>
<evidence type="ECO:0000259" key="6">
    <source>
        <dbReference type="PROSITE" id="PS50262"/>
    </source>
</evidence>
<sequence>MFIVRDNSTECDGDAVTTGVVDFAEGVAYNASLDPLVFFQEKICSAVVIVINIFGIFGSVMIFVVLFRNTYAKHEDFRILLSSSSIADLSFNALCIPVTLLSVYQERTVTSALIDTYLVISAFAEASSLLSDLLTIVLMLTRYVSLLRPTYWYSKSLKWKRRFCVALVAVSCLLCSVKLRDACQLRSDLDANNTASYNYAFLKFLATELTVWSVTSLLVMPVTVLSVMLYLIMHTILLLRRRLRVQAALHIDEPSNRSLTITDNKTEPVVTKRREVMERRLHEHRNTTSLILLGGVSMILCRAFCIFLAVTVFIFHEQIHSTASCGVVSLESTRSTVTHLYVAVILSTIFECITRSCQFYSYVLFNVTFRTEFCKIYRSACVGESE</sequence>
<dbReference type="EMBL" id="UZAM01017254">
    <property type="protein sequence ID" value="VDP46561.1"/>
    <property type="molecule type" value="Genomic_DNA"/>
</dbReference>
<evidence type="ECO:0000313" key="7">
    <source>
        <dbReference type="EMBL" id="VDP46561.1"/>
    </source>
</evidence>
<feature type="domain" description="G-protein coupled receptors family 1 profile" evidence="6">
    <location>
        <begin position="58"/>
        <end position="170"/>
    </location>
</feature>
<dbReference type="InterPro" id="IPR052954">
    <property type="entry name" value="GPCR-Ligand_Int"/>
</dbReference>
<protein>
    <submittedName>
        <fullName evidence="9">G_PROTEIN_RECEP_F1_2 domain-containing protein</fullName>
    </submittedName>
</protein>
<evidence type="ECO:0000313" key="9">
    <source>
        <dbReference type="WBParaSite" id="SBAD_0001263401-mRNA-1"/>
    </source>
</evidence>
<dbReference type="PROSITE" id="PS50262">
    <property type="entry name" value="G_PROTEIN_RECEP_F1_2"/>
    <property type="match status" value="1"/>
</dbReference>